<dbReference type="EMBL" id="UINC01001016">
    <property type="protein sequence ID" value="SUZ67573.1"/>
    <property type="molecule type" value="Genomic_DNA"/>
</dbReference>
<feature type="region of interest" description="Disordered" evidence="6">
    <location>
        <begin position="359"/>
        <end position="385"/>
    </location>
</feature>
<dbReference type="GO" id="GO:0016020">
    <property type="term" value="C:membrane"/>
    <property type="evidence" value="ECO:0007669"/>
    <property type="project" value="UniProtKB-SubCell"/>
</dbReference>
<dbReference type="Pfam" id="PF01594">
    <property type="entry name" value="AI-2E_transport"/>
    <property type="match status" value="1"/>
</dbReference>
<keyword evidence="3 7" id="KW-0812">Transmembrane</keyword>
<keyword evidence="4 7" id="KW-1133">Transmembrane helix</keyword>
<feature type="transmembrane region" description="Helical" evidence="7">
    <location>
        <begin position="142"/>
        <end position="164"/>
    </location>
</feature>
<feature type="transmembrane region" description="Helical" evidence="7">
    <location>
        <begin position="33"/>
        <end position="54"/>
    </location>
</feature>
<dbReference type="PANTHER" id="PTHR21716:SF64">
    <property type="entry name" value="AI-2 TRANSPORT PROTEIN TQSA"/>
    <property type="match status" value="1"/>
</dbReference>
<reference evidence="8" key="1">
    <citation type="submission" date="2018-05" db="EMBL/GenBank/DDBJ databases">
        <authorList>
            <person name="Lanie J.A."/>
            <person name="Ng W.-L."/>
            <person name="Kazmierczak K.M."/>
            <person name="Andrzejewski T.M."/>
            <person name="Davidsen T.M."/>
            <person name="Wayne K.J."/>
            <person name="Tettelin H."/>
            <person name="Glass J.I."/>
            <person name="Rusch D."/>
            <person name="Podicherti R."/>
            <person name="Tsui H.-C.T."/>
            <person name="Winkler M.E."/>
        </authorList>
    </citation>
    <scope>NUCLEOTIDE SEQUENCE</scope>
</reference>
<evidence type="ECO:0000256" key="4">
    <source>
        <dbReference type="ARBA" id="ARBA00022989"/>
    </source>
</evidence>
<name>A0A381PQ07_9ZZZZ</name>
<proteinExistence type="inferred from homology"/>
<dbReference type="PANTHER" id="PTHR21716">
    <property type="entry name" value="TRANSMEMBRANE PROTEIN"/>
    <property type="match status" value="1"/>
</dbReference>
<evidence type="ECO:0000313" key="8">
    <source>
        <dbReference type="EMBL" id="SUZ67573.1"/>
    </source>
</evidence>
<dbReference type="InterPro" id="IPR002549">
    <property type="entry name" value="AI-2E-like"/>
</dbReference>
<evidence type="ECO:0000256" key="6">
    <source>
        <dbReference type="SAM" id="MobiDB-lite"/>
    </source>
</evidence>
<evidence type="ECO:0000256" key="1">
    <source>
        <dbReference type="ARBA" id="ARBA00004141"/>
    </source>
</evidence>
<feature type="transmembrane region" description="Helical" evidence="7">
    <location>
        <begin position="236"/>
        <end position="262"/>
    </location>
</feature>
<feature type="transmembrane region" description="Helical" evidence="7">
    <location>
        <begin position="207"/>
        <end position="230"/>
    </location>
</feature>
<evidence type="ECO:0000256" key="3">
    <source>
        <dbReference type="ARBA" id="ARBA00022692"/>
    </source>
</evidence>
<evidence type="ECO:0000256" key="5">
    <source>
        <dbReference type="ARBA" id="ARBA00023136"/>
    </source>
</evidence>
<keyword evidence="5 7" id="KW-0472">Membrane</keyword>
<dbReference type="AlphaFoldDB" id="A0A381PQ07"/>
<protein>
    <recommendedName>
        <fullName evidence="9">AI-2 transport protein TqsA</fullName>
    </recommendedName>
</protein>
<organism evidence="8">
    <name type="scientific">marine metagenome</name>
    <dbReference type="NCBI Taxonomy" id="408172"/>
    <lineage>
        <taxon>unclassified sequences</taxon>
        <taxon>metagenomes</taxon>
        <taxon>ecological metagenomes</taxon>
    </lineage>
</organism>
<feature type="transmembrane region" description="Helical" evidence="7">
    <location>
        <begin position="61"/>
        <end position="82"/>
    </location>
</feature>
<dbReference type="GO" id="GO:0055085">
    <property type="term" value="P:transmembrane transport"/>
    <property type="evidence" value="ECO:0007669"/>
    <property type="project" value="TreeGrafter"/>
</dbReference>
<sequence>MIQLQTNTPGARYLLMGASFVIVVAGLREGQAILLPFALALFLAVMSMPVMFWLQLRRVPAPLAIVLTMLVMGALFGALIMLGTQAVGDLQVQIPRYRNQSVELFNDWVVGLSAWSGIELTENRLVDLIDPGWLATQFATTAARVVGFLGNMALVLLIMAFILGEAMVFPFKFRAIIGPREGERRRTTTVVTDDPRRVTKIVREVQAYLGIKTLVSLATGLSIGVLAWLLDLDFPVLLGLIGFVMNYIPTVGSLLAALPALFLSLVQFTSVGHLLLVGGGYGAINMVFGNLIEPNLMGKRLGLSTLVVILSLLFWAWVWGPVGALLAVPLTMIVKIMLENIEDLRWMAILLDKSPPQSMVSGAGTRPSAPASGGSVERPADVEVV</sequence>
<evidence type="ECO:0008006" key="9">
    <source>
        <dbReference type="Google" id="ProtNLM"/>
    </source>
</evidence>
<comment type="similarity">
    <text evidence="2">Belongs to the autoinducer-2 exporter (AI-2E) (TC 2.A.86) family.</text>
</comment>
<gene>
    <name evidence="8" type="ORF">METZ01_LOCUS20427</name>
</gene>
<comment type="subcellular location">
    <subcellularLocation>
        <location evidence="1">Membrane</location>
        <topology evidence="1">Multi-pass membrane protein</topology>
    </subcellularLocation>
</comment>
<accession>A0A381PQ07</accession>
<evidence type="ECO:0000256" key="2">
    <source>
        <dbReference type="ARBA" id="ARBA00009773"/>
    </source>
</evidence>
<feature type="transmembrane region" description="Helical" evidence="7">
    <location>
        <begin position="312"/>
        <end position="338"/>
    </location>
</feature>
<feature type="transmembrane region" description="Helical" evidence="7">
    <location>
        <begin position="274"/>
        <end position="292"/>
    </location>
</feature>
<evidence type="ECO:0000256" key="7">
    <source>
        <dbReference type="SAM" id="Phobius"/>
    </source>
</evidence>
<feature type="transmembrane region" description="Helical" evidence="7">
    <location>
        <begin position="12"/>
        <end position="27"/>
    </location>
</feature>